<dbReference type="Proteomes" id="UP001429354">
    <property type="component" value="Unassembled WGS sequence"/>
</dbReference>
<evidence type="ECO:0000259" key="7">
    <source>
        <dbReference type="Pfam" id="PF07687"/>
    </source>
</evidence>
<evidence type="ECO:0000256" key="4">
    <source>
        <dbReference type="ARBA" id="ARBA00022801"/>
    </source>
</evidence>
<feature type="domain" description="Peptidase M20 dimerisation" evidence="7">
    <location>
        <begin position="223"/>
        <end position="370"/>
    </location>
</feature>
<dbReference type="Gene3D" id="1.10.150.900">
    <property type="match status" value="1"/>
</dbReference>
<comment type="caution">
    <text evidence="8">The sequence shown here is derived from an EMBL/GenBank/DDBJ whole genome shotgun (WGS) entry which is preliminary data.</text>
</comment>
<evidence type="ECO:0000256" key="1">
    <source>
        <dbReference type="ARBA" id="ARBA00006247"/>
    </source>
</evidence>
<keyword evidence="9" id="KW-1185">Reference proteome</keyword>
<dbReference type="InterPro" id="IPR002933">
    <property type="entry name" value="Peptidase_M20"/>
</dbReference>
<keyword evidence="4" id="KW-0378">Hydrolase</keyword>
<gene>
    <name evidence="8" type="ORF">DT603_13480</name>
</gene>
<name>A0ABX0AKT0_9GAMM</name>
<dbReference type="InterPro" id="IPR001261">
    <property type="entry name" value="ArgE/DapE_CS"/>
</dbReference>
<evidence type="ECO:0000313" key="8">
    <source>
        <dbReference type="EMBL" id="NDK39849.1"/>
    </source>
</evidence>
<dbReference type="Pfam" id="PF07687">
    <property type="entry name" value="M20_dimer"/>
    <property type="match status" value="1"/>
</dbReference>
<dbReference type="Gene3D" id="3.40.630.10">
    <property type="entry name" value="Zn peptidases"/>
    <property type="match status" value="1"/>
</dbReference>
<dbReference type="PANTHER" id="PTHR45962">
    <property type="entry name" value="N-FATTY-ACYL-AMINO ACID SYNTHASE/HYDROLASE PM20D1"/>
    <property type="match status" value="1"/>
</dbReference>
<comment type="similarity">
    <text evidence="1">Belongs to the peptidase M20A family.</text>
</comment>
<accession>A0ABX0AKT0</accession>
<evidence type="ECO:0000313" key="9">
    <source>
        <dbReference type="Proteomes" id="UP001429354"/>
    </source>
</evidence>
<keyword evidence="2" id="KW-0645">Protease</keyword>
<keyword evidence="3" id="KW-0479">Metal-binding</keyword>
<dbReference type="InterPro" id="IPR011650">
    <property type="entry name" value="Peptidase_M20_dimer"/>
</dbReference>
<dbReference type="PANTHER" id="PTHR45962:SF1">
    <property type="entry name" value="N-FATTY-ACYL-AMINO ACID SYNTHASE_HYDROLASE PM20D1"/>
    <property type="match status" value="1"/>
</dbReference>
<dbReference type="PROSITE" id="PS00758">
    <property type="entry name" value="ARGE_DAPE_CPG2_1"/>
    <property type="match status" value="1"/>
</dbReference>
<dbReference type="SUPFAM" id="SSF53187">
    <property type="entry name" value="Zn-dependent exopeptidases"/>
    <property type="match status" value="1"/>
</dbReference>
<reference evidence="8 9" key="1">
    <citation type="submission" date="2018-07" db="EMBL/GenBank/DDBJ databases">
        <title>Whole genome Sequencing of Pseudoxanthomonas gei KCTC 32298 (T).</title>
        <authorList>
            <person name="Kumar S."/>
            <person name="Bansal K."/>
            <person name="Kaur A."/>
            <person name="Patil P."/>
            <person name="Sharma S."/>
            <person name="Patil P.B."/>
        </authorList>
    </citation>
    <scope>NUCLEOTIDE SEQUENCE [LARGE SCALE GENOMIC DNA]</scope>
    <source>
        <strain evidence="8 9">KCTC 32298</strain>
    </source>
</reference>
<dbReference type="SUPFAM" id="SSF55031">
    <property type="entry name" value="Bacterial exopeptidase dimerisation domain"/>
    <property type="match status" value="1"/>
</dbReference>
<proteinExistence type="inferred from homology"/>
<dbReference type="InterPro" id="IPR047177">
    <property type="entry name" value="Pept_M20A"/>
</dbReference>
<dbReference type="RefSeq" id="WP_162350504.1">
    <property type="nucleotide sequence ID" value="NZ_QOVG01000009.1"/>
</dbReference>
<evidence type="ECO:0000256" key="2">
    <source>
        <dbReference type="ARBA" id="ARBA00022670"/>
    </source>
</evidence>
<feature type="signal peptide" evidence="6">
    <location>
        <begin position="1"/>
        <end position="28"/>
    </location>
</feature>
<keyword evidence="6" id="KW-0732">Signal</keyword>
<dbReference type="EMBL" id="QOVG01000009">
    <property type="protein sequence ID" value="NDK39849.1"/>
    <property type="molecule type" value="Genomic_DNA"/>
</dbReference>
<protein>
    <submittedName>
        <fullName evidence="8">M20/M25/M40 family metallo-hydrolase</fullName>
    </submittedName>
</protein>
<dbReference type="Pfam" id="PF01546">
    <property type="entry name" value="Peptidase_M20"/>
    <property type="match status" value="1"/>
</dbReference>
<dbReference type="InterPro" id="IPR036264">
    <property type="entry name" value="Bact_exopeptidase_dim_dom"/>
</dbReference>
<evidence type="ECO:0000256" key="5">
    <source>
        <dbReference type="ARBA" id="ARBA00022833"/>
    </source>
</evidence>
<sequence>MKVRNGGLKWTRTVLVVSLLTAPLAAMAAEQAPAAQQALGRELLQQLIETDTTPGHGSTTAAAELLSRRFLDAGFDPADVQVLGDHPLKRNLVVRLRGKGRRQPILLLAHLDVVEARREDWTVDPYRLTEKDGYFYGRGTSDIKGGAAGLVATLLRLRAEKFVPDGDYVLALTAGEEDGADNGVQWLLAHWPELLKAQYALNVDGGGPEIRNGRPAVLSVETAEKTFISFTLTVRNPGGHSSLPTPDNAIYRLAHGLARLSAHSFPLRTNSATRGYYDGLAKLYSGALADDMRAAAGEAPDPAALGRLAATSTYNNAQLRTTCVPTLLQGGQAENALPQMAQATVNCRVLPEESMASVEAALRQALADPQIELARVNEPFSGPPSPVNAELFARIGDSAAALWGRIPVSPYMSAGATDSVFLRAAGLPVYVFNGMPYDVDDDRAHGQDERIGVASYYQSLQFNYRLLKAL</sequence>
<dbReference type="Gene3D" id="3.30.70.360">
    <property type="match status" value="1"/>
</dbReference>
<evidence type="ECO:0000256" key="6">
    <source>
        <dbReference type="SAM" id="SignalP"/>
    </source>
</evidence>
<feature type="chain" id="PRO_5047346699" evidence="6">
    <location>
        <begin position="29"/>
        <end position="470"/>
    </location>
</feature>
<keyword evidence="5" id="KW-0862">Zinc</keyword>
<dbReference type="NCBIfam" id="NF006596">
    <property type="entry name" value="PRK09133.1"/>
    <property type="match status" value="1"/>
</dbReference>
<evidence type="ECO:0000256" key="3">
    <source>
        <dbReference type="ARBA" id="ARBA00022723"/>
    </source>
</evidence>
<organism evidence="8 9">
    <name type="scientific">Pseudoxanthomonas gei</name>
    <dbReference type="NCBI Taxonomy" id="1383030"/>
    <lineage>
        <taxon>Bacteria</taxon>
        <taxon>Pseudomonadati</taxon>
        <taxon>Pseudomonadota</taxon>
        <taxon>Gammaproteobacteria</taxon>
        <taxon>Lysobacterales</taxon>
        <taxon>Lysobacteraceae</taxon>
        <taxon>Pseudoxanthomonas</taxon>
    </lineage>
</organism>